<evidence type="ECO:0000313" key="2">
    <source>
        <dbReference type="EMBL" id="THF53337.1"/>
    </source>
</evidence>
<dbReference type="Proteomes" id="UP000307507">
    <property type="component" value="Unassembled WGS sequence"/>
</dbReference>
<protein>
    <recommendedName>
        <fullName evidence="4">Peptidase S74 domain-containing protein</fullName>
    </recommendedName>
</protein>
<comment type="caution">
    <text evidence="2">The sequence shown here is derived from an EMBL/GenBank/DDBJ whole genome shotgun (WGS) entry which is preliminary data.</text>
</comment>
<reference evidence="2 3" key="1">
    <citation type="submission" date="2019-04" db="EMBL/GenBank/DDBJ databases">
        <title>Flavobacterium sp. nov. isolated from construction timber.</title>
        <authorList>
            <person name="Lin S.-Y."/>
            <person name="Chang C.-T."/>
            <person name="Young C.-C."/>
        </authorList>
    </citation>
    <scope>NUCLEOTIDE SEQUENCE [LARGE SCALE GENOMIC DNA]</scope>
    <source>
        <strain evidence="2 3">CC-CTC003</strain>
    </source>
</reference>
<evidence type="ECO:0008006" key="4">
    <source>
        <dbReference type="Google" id="ProtNLM"/>
    </source>
</evidence>
<keyword evidence="1" id="KW-0175">Coiled coil</keyword>
<proteinExistence type="predicted"/>
<dbReference type="RefSeq" id="WP_136401860.1">
    <property type="nucleotide sequence ID" value="NZ_SSNZ01000001.1"/>
</dbReference>
<sequence length="1245" mass="132875">MRKKLLSILFVLGAFEMYGQVGVGTELPDITSQLDVVANNKGILIPRVSLIDSKSKDPIVNDGTLPNGLIVFNIATSGQIPDNVSPGLYYWLNGSWNRMISPVDIRTSEGTVLYNPEVVALSYIDQQGDSRIINIDSLVKSNETITTLVKNQDGSYTYTNEAGQSKRIDFTGDAVVEQFDHEVVLEKIEALIKQKETQTSLVYDPLTHVLTYKAEDGNTTTINLSELLNNGSETLTALSYDATAHTITYRAEDGNTTTINLSELLNNGSETLTALSYDATAHTITYRAEDGNTTSIDLNALANNPETLTALSYDASTHTITYRAEDGANTFIDLNALANNPETLTALSYDANTYTITYKAEDGTNTYIDLNTLANNPETITRLSYDANTFILNYNAEDGTTTEVDLSDLVNGPETLTALVYDEERKDLIYIDEQGTRNRVNLPVFQKNTEDATSPWYVDGGTVSATSNTENIYHTGNVGIGRQPAPDTALSVNGSVKINPENEERKVSVNIGDGNTATGANALVSGKHNETHGENTAIVGGTGNTITEQGEFGVIIGGETNRIVARNGTIVGSKESVASGQYSVVLGGSDNMAPSVHEIVLGNRAKLYSPDGGSNVWDRNDRIFTVANGDNNGRSNALTVLKNGNTGFKSAASQPTETIDVGEGKVRIRQIQGEDGSDDDRLVVADADGVLRTIDRRDLQLNRNSDAQIEPWLVVGSNQKARWNGQNIYQAGGVSIGHARGSLPWADRLRLNVYGAVRGGKEISEGEIGAFSAAFGFRNKAQGAYAFVTGRDNTTQPSAELATIDGGHHNFIADGTDTSGIFSGRHNTISATYGGVILGGEKNTVQSPFGVVVGGKSNSVLGSNERGVVVGGLQNTALGINTVVLAGENNAAYGNHSFVFGGKFNAAEGEKGCVIGGEFNRVGYRSVYSGIICGQSNEIVDSQNGFVLGGDTNHIINSTESIILGGYGNYILGEGTNISYSAIIGGRENKVKRKNCAVIGGIANHAMGEFSMVLGGASSTAKSFHEVVIGPYGDMYDGNSPTEWDENDRLLVVANGTANENRSNAITVLKNGNTGFKKQAVVPTETIDVGSGNVRIRDINGTMGALEDKVVVADRNGVLKTISRSEFKAPGSNVIFSDGLMGLAVRPEETLDVGTGNVRIRDINATEGNKYEDRIVVASSTGVLKTISTGELIELIPVSGFVATQIGEQRRQIELQNTVISTLQQSLQRMEEKLEALEATVSSAN</sequence>
<feature type="coiled-coil region" evidence="1">
    <location>
        <begin position="1213"/>
        <end position="1240"/>
    </location>
</feature>
<name>A0A4S4A4F8_9FLAO</name>
<dbReference type="AlphaFoldDB" id="A0A4S4A4F8"/>
<keyword evidence="3" id="KW-1185">Reference proteome</keyword>
<dbReference type="EMBL" id="SSNZ01000001">
    <property type="protein sequence ID" value="THF53337.1"/>
    <property type="molecule type" value="Genomic_DNA"/>
</dbReference>
<accession>A0A4S4A4F8</accession>
<dbReference type="InterPro" id="IPR011049">
    <property type="entry name" value="Serralysin-like_metalloprot_C"/>
</dbReference>
<gene>
    <name evidence="2" type="ORF">E6C50_03805</name>
</gene>
<evidence type="ECO:0000256" key="1">
    <source>
        <dbReference type="SAM" id="Coils"/>
    </source>
</evidence>
<dbReference type="OrthoDB" id="1247310at2"/>
<dbReference type="Gene3D" id="2.150.10.10">
    <property type="entry name" value="Serralysin-like metalloprotease, C-terminal"/>
    <property type="match status" value="3"/>
</dbReference>
<evidence type="ECO:0000313" key="3">
    <source>
        <dbReference type="Proteomes" id="UP000307507"/>
    </source>
</evidence>
<organism evidence="2 3">
    <name type="scientific">Flavobacterium supellecticarium</name>
    <dbReference type="NCBI Taxonomy" id="2565924"/>
    <lineage>
        <taxon>Bacteria</taxon>
        <taxon>Pseudomonadati</taxon>
        <taxon>Bacteroidota</taxon>
        <taxon>Flavobacteriia</taxon>
        <taxon>Flavobacteriales</taxon>
        <taxon>Flavobacteriaceae</taxon>
        <taxon>Flavobacterium</taxon>
    </lineage>
</organism>